<proteinExistence type="predicted"/>
<dbReference type="EMBL" id="KZ345265">
    <property type="protein sequence ID" value="PIO74509.1"/>
    <property type="molecule type" value="Genomic_DNA"/>
</dbReference>
<dbReference type="Proteomes" id="UP000230423">
    <property type="component" value="Unassembled WGS sequence"/>
</dbReference>
<keyword evidence="1" id="KW-0812">Transmembrane</keyword>
<evidence type="ECO:0000313" key="3">
    <source>
        <dbReference type="Proteomes" id="UP000230423"/>
    </source>
</evidence>
<evidence type="ECO:0000313" key="2">
    <source>
        <dbReference type="EMBL" id="PIO74509.1"/>
    </source>
</evidence>
<keyword evidence="3" id="KW-1185">Reference proteome</keyword>
<name>A0A2G9UW71_TELCI</name>
<sequence length="197" mass="22049">MQNRLSPDWRTLARKFWSSSTFYATGLRPAHNCRALLRSAGRAVDKFRYICQPSLSVLLDQPLPISHAGQHPAPSVRVMNHDPNPIDEHIIYKGTLKPDLAAKADLDGFIPLEDFTTYASSKVAAGQGSLRLNLDKIQDTAIVDWKKACGINNDCSMNVPRKANYMALQNSSVSLNISSNFSFVLYLIFPLLFYLYV</sequence>
<dbReference type="AlphaFoldDB" id="A0A2G9UW71"/>
<accession>A0A2G9UW71</accession>
<protein>
    <submittedName>
        <fullName evidence="2">Uncharacterized protein</fullName>
    </submittedName>
</protein>
<reference evidence="2 3" key="1">
    <citation type="submission" date="2015-09" db="EMBL/GenBank/DDBJ databases">
        <title>Draft genome of the parasitic nematode Teladorsagia circumcincta isolate WARC Sus (inbred).</title>
        <authorList>
            <person name="Mitreva M."/>
        </authorList>
    </citation>
    <scope>NUCLEOTIDE SEQUENCE [LARGE SCALE GENOMIC DNA]</scope>
    <source>
        <strain evidence="2 3">S</strain>
    </source>
</reference>
<organism evidence="2 3">
    <name type="scientific">Teladorsagia circumcincta</name>
    <name type="common">Brown stomach worm</name>
    <name type="synonym">Ostertagia circumcincta</name>
    <dbReference type="NCBI Taxonomy" id="45464"/>
    <lineage>
        <taxon>Eukaryota</taxon>
        <taxon>Metazoa</taxon>
        <taxon>Ecdysozoa</taxon>
        <taxon>Nematoda</taxon>
        <taxon>Chromadorea</taxon>
        <taxon>Rhabditida</taxon>
        <taxon>Rhabditina</taxon>
        <taxon>Rhabditomorpha</taxon>
        <taxon>Strongyloidea</taxon>
        <taxon>Trichostrongylidae</taxon>
        <taxon>Teladorsagia</taxon>
    </lineage>
</organism>
<dbReference type="OrthoDB" id="5840356at2759"/>
<feature type="transmembrane region" description="Helical" evidence="1">
    <location>
        <begin position="175"/>
        <end position="196"/>
    </location>
</feature>
<evidence type="ECO:0000256" key="1">
    <source>
        <dbReference type="SAM" id="Phobius"/>
    </source>
</evidence>
<gene>
    <name evidence="2" type="ORF">TELCIR_03480</name>
</gene>
<keyword evidence="1" id="KW-0472">Membrane</keyword>
<keyword evidence="1" id="KW-1133">Transmembrane helix</keyword>